<sequence length="612" mass="69203">MKAAQRLSQNAATTEAKNIYPLASTTAMLSVSLVKYVYQSLSPSADYIRLAKVEAAPNVDDPIRCNLIQVEFGQRPRYRALSYTWGDEKVKNTIHVDGKELEIGTNLSEALRSLRVDGYDSYLWADAICIDQENIPERNRQLKIMPHIYNRAETVCVWLGANPAAQIQDASQHQSELDEKSLLALCRHPYWQRAWIVQELGKARKIQICFNQNRLSWDDFIKRINHRSWSSWWRGDEHDTSGPSSLHEQLQSKFVEGHTFVDLLKRHQNAQCKDPRDKVYAFVGLAIDSYGFPMDYSKSLYEVWEDTIDFVTSNGMVDSHDILSFSKLVKRLLGWKEIEASSNRPRRYPLVSPGFSTSEGGNPDTKIPTSTAGMIIDIGPSIYQLIADLNAADSWAARLHQNFNKDPGPASKANEEFMNQLQTLSESDLQGVLAFDPSIRWEASSSTPIDILQYTRDCKIVPSPVQVPKDSNSNGPAYADYKAFLYRSDKYPGTIWGRVGIGPAQMRVGDFIYCVRNLDKAIIARISRQDDLPEHMLLSERDEVERLTHNFEIVGTALLSVGLSDPDRYNVVAWCADDGFDLEMDAKTISDLISNCTASDLLDGNWFYGRAM</sequence>
<keyword evidence="4" id="KW-1185">Reference proteome</keyword>
<feature type="region of interest" description="Disordered" evidence="1">
    <location>
        <begin position="349"/>
        <end position="368"/>
    </location>
</feature>
<dbReference type="GeneID" id="25305959"/>
<dbReference type="HOGENOM" id="CLU_004184_11_0_1"/>
<evidence type="ECO:0000259" key="2">
    <source>
        <dbReference type="Pfam" id="PF06985"/>
    </source>
</evidence>
<dbReference type="VEuPathDB" id="FungiDB:Z517_06469"/>
<organism evidence="3 4">
    <name type="scientific">Fonsecaea pedrosoi CBS 271.37</name>
    <dbReference type="NCBI Taxonomy" id="1442368"/>
    <lineage>
        <taxon>Eukaryota</taxon>
        <taxon>Fungi</taxon>
        <taxon>Dikarya</taxon>
        <taxon>Ascomycota</taxon>
        <taxon>Pezizomycotina</taxon>
        <taxon>Eurotiomycetes</taxon>
        <taxon>Chaetothyriomycetidae</taxon>
        <taxon>Chaetothyriales</taxon>
        <taxon>Herpotrichiellaceae</taxon>
        <taxon>Fonsecaea</taxon>
    </lineage>
</organism>
<dbReference type="STRING" id="1442368.A0A0D2H598"/>
<proteinExistence type="predicted"/>
<dbReference type="OrthoDB" id="2157530at2759"/>
<dbReference type="InterPro" id="IPR052895">
    <property type="entry name" value="HetReg/Transcr_Mod"/>
</dbReference>
<gene>
    <name evidence="3" type="ORF">Z517_06469</name>
</gene>
<evidence type="ECO:0000313" key="4">
    <source>
        <dbReference type="Proteomes" id="UP000053029"/>
    </source>
</evidence>
<dbReference type="PANTHER" id="PTHR24148:SF73">
    <property type="entry name" value="HET DOMAIN PROTEIN (AFU_ORTHOLOGUE AFUA_8G01020)"/>
    <property type="match status" value="1"/>
</dbReference>
<reference evidence="3 4" key="1">
    <citation type="submission" date="2015-01" db="EMBL/GenBank/DDBJ databases">
        <title>The Genome Sequence of Fonsecaea pedrosoi CBS 271.37.</title>
        <authorList>
            <consortium name="The Broad Institute Genomics Platform"/>
            <person name="Cuomo C."/>
            <person name="de Hoog S."/>
            <person name="Gorbushina A."/>
            <person name="Stielow B."/>
            <person name="Teixiera M."/>
            <person name="Abouelleil A."/>
            <person name="Chapman S.B."/>
            <person name="Priest M."/>
            <person name="Young S.K."/>
            <person name="Wortman J."/>
            <person name="Nusbaum C."/>
            <person name="Birren B."/>
        </authorList>
    </citation>
    <scope>NUCLEOTIDE SEQUENCE [LARGE SCALE GENOMIC DNA]</scope>
    <source>
        <strain evidence="3 4">CBS 271.37</strain>
    </source>
</reference>
<protein>
    <recommendedName>
        <fullName evidence="2">Heterokaryon incompatibility domain-containing protein</fullName>
    </recommendedName>
</protein>
<evidence type="ECO:0000256" key="1">
    <source>
        <dbReference type="SAM" id="MobiDB-lite"/>
    </source>
</evidence>
<name>A0A0D2H598_9EURO</name>
<dbReference type="RefSeq" id="XP_013283662.1">
    <property type="nucleotide sequence ID" value="XM_013428208.1"/>
</dbReference>
<dbReference type="EMBL" id="KN846972">
    <property type="protein sequence ID" value="KIW79854.1"/>
    <property type="molecule type" value="Genomic_DNA"/>
</dbReference>
<dbReference type="InterPro" id="IPR010730">
    <property type="entry name" value="HET"/>
</dbReference>
<accession>A0A0D2H598</accession>
<feature type="domain" description="Heterokaryon incompatibility" evidence="2">
    <location>
        <begin position="78"/>
        <end position="199"/>
    </location>
</feature>
<dbReference type="PANTHER" id="PTHR24148">
    <property type="entry name" value="ANKYRIN REPEAT DOMAIN-CONTAINING PROTEIN 39 HOMOLOG-RELATED"/>
    <property type="match status" value="1"/>
</dbReference>
<dbReference type="Pfam" id="PF06985">
    <property type="entry name" value="HET"/>
    <property type="match status" value="1"/>
</dbReference>
<evidence type="ECO:0000313" key="3">
    <source>
        <dbReference type="EMBL" id="KIW79854.1"/>
    </source>
</evidence>
<dbReference type="Proteomes" id="UP000053029">
    <property type="component" value="Unassembled WGS sequence"/>
</dbReference>
<dbReference type="AlphaFoldDB" id="A0A0D2H598"/>